<evidence type="ECO:0000256" key="4">
    <source>
        <dbReference type="PROSITE-ProRule" id="PRU01100"/>
    </source>
</evidence>
<comment type="similarity">
    <text evidence="1 4">Belongs to the glycosyl hydrolase 26 family.</text>
</comment>
<feature type="active site" description="Proton donor" evidence="4">
    <location>
        <position position="164"/>
    </location>
</feature>
<keyword evidence="7" id="KW-1185">Reference proteome</keyword>
<evidence type="ECO:0000256" key="2">
    <source>
        <dbReference type="ARBA" id="ARBA00022801"/>
    </source>
</evidence>
<evidence type="ECO:0000313" key="7">
    <source>
        <dbReference type="Proteomes" id="UP000618818"/>
    </source>
</evidence>
<dbReference type="EMBL" id="JACXYZ010000001">
    <property type="protein sequence ID" value="MBD3923052.1"/>
    <property type="molecule type" value="Genomic_DNA"/>
</dbReference>
<keyword evidence="3 4" id="KW-0326">Glycosidase</keyword>
<evidence type="ECO:0000256" key="1">
    <source>
        <dbReference type="ARBA" id="ARBA00007754"/>
    </source>
</evidence>
<gene>
    <name evidence="6" type="ORF">IEZ26_00340</name>
</gene>
<proteinExistence type="inferred from homology"/>
<protein>
    <recommendedName>
        <fullName evidence="5">GH26 domain-containing protein</fullName>
    </recommendedName>
</protein>
<dbReference type="PANTHER" id="PTHR40079:SF4">
    <property type="entry name" value="GH26 DOMAIN-CONTAINING PROTEIN-RELATED"/>
    <property type="match status" value="1"/>
</dbReference>
<dbReference type="PROSITE" id="PS51764">
    <property type="entry name" value="GH26"/>
    <property type="match status" value="1"/>
</dbReference>
<evidence type="ECO:0000313" key="6">
    <source>
        <dbReference type="EMBL" id="MBD3923052.1"/>
    </source>
</evidence>
<dbReference type="InterPro" id="IPR022790">
    <property type="entry name" value="GH26_dom"/>
</dbReference>
<organism evidence="6 7">
    <name type="scientific">Nocardioides cavernae</name>
    <dbReference type="NCBI Taxonomy" id="1921566"/>
    <lineage>
        <taxon>Bacteria</taxon>
        <taxon>Bacillati</taxon>
        <taxon>Actinomycetota</taxon>
        <taxon>Actinomycetes</taxon>
        <taxon>Propionibacteriales</taxon>
        <taxon>Nocardioidaceae</taxon>
        <taxon>Nocardioides</taxon>
    </lineage>
</organism>
<dbReference type="PANTHER" id="PTHR40079">
    <property type="entry name" value="MANNAN ENDO-1,4-BETA-MANNOSIDASE E-RELATED"/>
    <property type="match status" value="1"/>
</dbReference>
<dbReference type="Proteomes" id="UP000618818">
    <property type="component" value="Unassembled WGS sequence"/>
</dbReference>
<comment type="caution">
    <text evidence="6">The sequence shown here is derived from an EMBL/GenBank/DDBJ whole genome shotgun (WGS) entry which is preliminary data.</text>
</comment>
<dbReference type="InterPro" id="IPR000805">
    <property type="entry name" value="Glyco_hydro_26"/>
</dbReference>
<sequence>MSPTGRRGRWQTFSTLGVSVSFLGPTPSRRALVVTSLLGPVAATLSLAPGRAYAASGTPLGRQVRFGAYAWDVPWTPGVLDDLQRTVQAPVSIASYFYGPDVVFPAQQDLDTARGGVRDLLVAWEIGKFRYSEWPAGVHDAYLDQIAAAARAFPYVMYVRPWPEMNGDWTSFQPTPAGEKEHGGTPEEFIAAWRYLVTYLRDRGATNLRWVFNPTTDTYEGTTDIRTIYPGDDYVDVLGLDGYNWGNTGLDWGPWRTFEDIYREQYDRLAALHPTAPVWICEVGCKEPSYDDGAPRIKSASKGRWITDMFAATTFPRVRAVCWFQGNKERDWRVNSSNDALKAIRSALDQMPA</sequence>
<evidence type="ECO:0000259" key="5">
    <source>
        <dbReference type="PROSITE" id="PS51764"/>
    </source>
</evidence>
<dbReference type="InterPro" id="IPR017853">
    <property type="entry name" value="GH"/>
</dbReference>
<keyword evidence="2 4" id="KW-0378">Hydrolase</keyword>
<feature type="domain" description="GH26" evidence="5">
    <location>
        <begin position="39"/>
        <end position="347"/>
    </location>
</feature>
<dbReference type="SUPFAM" id="SSF51445">
    <property type="entry name" value="(Trans)glycosidases"/>
    <property type="match status" value="1"/>
</dbReference>
<reference evidence="6 7" key="1">
    <citation type="submission" date="2020-09" db="EMBL/GenBank/DDBJ databases">
        <title>novel species in genus Nocardioides.</title>
        <authorList>
            <person name="Zhang G."/>
        </authorList>
    </citation>
    <scope>NUCLEOTIDE SEQUENCE [LARGE SCALE GENOMIC DNA]</scope>
    <source>
        <strain evidence="6 7">KCTC 39551</strain>
    </source>
</reference>
<name>A0ABR8N4G8_9ACTN</name>
<evidence type="ECO:0000256" key="3">
    <source>
        <dbReference type="ARBA" id="ARBA00023295"/>
    </source>
</evidence>
<feature type="active site" description="Nucleophile" evidence="4">
    <location>
        <position position="282"/>
    </location>
</feature>
<dbReference type="RefSeq" id="WP_191192964.1">
    <property type="nucleotide sequence ID" value="NZ_JACXYZ010000001.1"/>
</dbReference>
<accession>A0ABR8N4G8</accession>
<dbReference type="Gene3D" id="3.20.20.80">
    <property type="entry name" value="Glycosidases"/>
    <property type="match status" value="1"/>
</dbReference>
<dbReference type="Pfam" id="PF02156">
    <property type="entry name" value="Glyco_hydro_26"/>
    <property type="match status" value="1"/>
</dbReference>